<evidence type="ECO:0000313" key="4">
    <source>
        <dbReference type="EMBL" id="MDZ5459133.1"/>
    </source>
</evidence>
<protein>
    <recommendedName>
        <fullName evidence="3">Urease accessory protein UreD</fullName>
    </recommendedName>
</protein>
<gene>
    <name evidence="3" type="primary">ureD</name>
    <name evidence="4" type="ORF">SM757_21375</name>
</gene>
<name>A0ABU5IJR5_9BURK</name>
<sequence length="273" mass="30448">MAWHAELSIRYFRDNERTTALDRHQGPLRVLQRLYPEGPRTCHHVLVHPPGGVAGGDELHLSLQLEPGTHALLTTPGATRFYRSAGETALQSVKATLQGDARLEWLPLEAIAHDACRAENHLRFELQDQAQMMGCDVIALGLPAAGDPWRRGSFLQHMELPGVWLERGHLDAADTRLLDSPLGWAGQRVLATLWFASAQPLPAALREALLEAGRALCEGEPRAGVTSPSPRVVVLRMLAARVEPAQRLLQQVWMRWRESAWQLPPCPPRVWRT</sequence>
<comment type="function">
    <text evidence="3">Required for maturation of urease via the functional incorporation of the urease nickel metallocenter.</text>
</comment>
<dbReference type="HAMAP" id="MF_01384">
    <property type="entry name" value="UreD"/>
    <property type="match status" value="1"/>
</dbReference>
<comment type="subunit">
    <text evidence="3">UreD, UreF and UreG form a complex that acts as a GTP-hydrolysis-dependent molecular chaperone, activating the urease apoprotein by helping to assemble the nickel containing metallocenter of UreC. The UreE protein probably delivers the nickel.</text>
</comment>
<evidence type="ECO:0000256" key="1">
    <source>
        <dbReference type="ARBA" id="ARBA00007177"/>
    </source>
</evidence>
<keyword evidence="5" id="KW-1185">Reference proteome</keyword>
<accession>A0ABU5IJR5</accession>
<dbReference type="Pfam" id="PF01774">
    <property type="entry name" value="UreD"/>
    <property type="match status" value="1"/>
</dbReference>
<reference evidence="4 5" key="1">
    <citation type="submission" date="2023-11" db="EMBL/GenBank/DDBJ databases">
        <title>Draft genome of Azohydromonas lata strain H1 (DSM1123), a polyhydroxyalkanoate producer.</title>
        <authorList>
            <person name="Traversa D."/>
            <person name="D'Addabbo P."/>
            <person name="Pazzani C."/>
            <person name="Manzari C."/>
            <person name="Chiara M."/>
            <person name="Scrascia M."/>
        </authorList>
    </citation>
    <scope>NUCLEOTIDE SEQUENCE [LARGE SCALE GENOMIC DNA]</scope>
    <source>
        <strain evidence="4 5">H1</strain>
    </source>
</reference>
<dbReference type="PANTHER" id="PTHR33643">
    <property type="entry name" value="UREASE ACCESSORY PROTEIN D"/>
    <property type="match status" value="1"/>
</dbReference>
<dbReference type="InterPro" id="IPR002669">
    <property type="entry name" value="UreD"/>
</dbReference>
<dbReference type="EMBL" id="JAXOJX010000039">
    <property type="protein sequence ID" value="MDZ5459133.1"/>
    <property type="molecule type" value="Genomic_DNA"/>
</dbReference>
<keyword evidence="3" id="KW-0996">Nickel insertion</keyword>
<evidence type="ECO:0000256" key="2">
    <source>
        <dbReference type="ARBA" id="ARBA00023186"/>
    </source>
</evidence>
<dbReference type="RefSeq" id="WP_322466964.1">
    <property type="nucleotide sequence ID" value="NZ_JAXOJX010000039.1"/>
</dbReference>
<organism evidence="4 5">
    <name type="scientific">Azohydromonas lata</name>
    <dbReference type="NCBI Taxonomy" id="45677"/>
    <lineage>
        <taxon>Bacteria</taxon>
        <taxon>Pseudomonadati</taxon>
        <taxon>Pseudomonadota</taxon>
        <taxon>Betaproteobacteria</taxon>
        <taxon>Burkholderiales</taxon>
        <taxon>Sphaerotilaceae</taxon>
        <taxon>Azohydromonas</taxon>
    </lineage>
</organism>
<dbReference type="Proteomes" id="UP001293718">
    <property type="component" value="Unassembled WGS sequence"/>
</dbReference>
<evidence type="ECO:0000256" key="3">
    <source>
        <dbReference type="HAMAP-Rule" id="MF_01384"/>
    </source>
</evidence>
<keyword evidence="3" id="KW-0963">Cytoplasm</keyword>
<comment type="similarity">
    <text evidence="1 3">Belongs to the UreD family.</text>
</comment>
<evidence type="ECO:0000313" key="5">
    <source>
        <dbReference type="Proteomes" id="UP001293718"/>
    </source>
</evidence>
<comment type="subcellular location">
    <subcellularLocation>
        <location evidence="3">Cytoplasm</location>
    </subcellularLocation>
</comment>
<proteinExistence type="inferred from homology"/>
<keyword evidence="2 3" id="KW-0143">Chaperone</keyword>
<dbReference type="PANTHER" id="PTHR33643:SF1">
    <property type="entry name" value="UREASE ACCESSORY PROTEIN D"/>
    <property type="match status" value="1"/>
</dbReference>
<comment type="caution">
    <text evidence="4">The sequence shown here is derived from an EMBL/GenBank/DDBJ whole genome shotgun (WGS) entry which is preliminary data.</text>
</comment>